<dbReference type="GO" id="GO:0015267">
    <property type="term" value="F:channel activity"/>
    <property type="evidence" value="ECO:0007669"/>
    <property type="project" value="InterPro"/>
</dbReference>
<feature type="transmembrane region" description="Helical" evidence="8">
    <location>
        <begin position="172"/>
        <end position="194"/>
    </location>
</feature>
<dbReference type="PRINTS" id="PR00783">
    <property type="entry name" value="MINTRINSICP"/>
</dbReference>
<dbReference type="SUPFAM" id="SSF81338">
    <property type="entry name" value="Aquaporin-like"/>
    <property type="match status" value="1"/>
</dbReference>
<keyword evidence="3 6" id="KW-0812">Transmembrane</keyword>
<dbReference type="InterPro" id="IPR034294">
    <property type="entry name" value="Aquaporin_transptr"/>
</dbReference>
<dbReference type="Proteomes" id="UP000796880">
    <property type="component" value="Unassembled WGS sequence"/>
</dbReference>
<sequence>MKALFEEKPSPDVVSNYASSSSQSKDDQEMGSSTPMSKSGDVLSSSWFLCFPRGIDSNFGRGVLAEMVGTFILMFCVCGIIASTQLMRGEVGLLEYASTAGLTVVVVIFAIGSISGAHVNPAVTIAFATFGHFPWSRVPLYIFAQTMGSIMATFAGMLVYDLKSDLMTTRPLQGSASAFWAELVATFIIMFLASSLTHQAQTVGHLAGFAVGISIGLAVLITGPVSGGSMNPARSLGPAIVAWNFKGTWIYITAPTMGAVAGALLFRFLRLSHPPISPATSPNTCLLGQSLAYRAS</sequence>
<proteinExistence type="inferred from homology"/>
<feature type="compositionally biased region" description="Low complexity" evidence="7">
    <location>
        <begin position="11"/>
        <end position="23"/>
    </location>
</feature>
<feature type="transmembrane region" description="Helical" evidence="8">
    <location>
        <begin position="63"/>
        <end position="82"/>
    </location>
</feature>
<dbReference type="PANTHER" id="PTHR45724">
    <property type="entry name" value="AQUAPORIN NIP2-1"/>
    <property type="match status" value="1"/>
</dbReference>
<feature type="compositionally biased region" description="Basic and acidic residues" evidence="7">
    <location>
        <begin position="1"/>
        <end position="10"/>
    </location>
</feature>
<organism evidence="9 10">
    <name type="scientific">Rhamnella rubrinervis</name>
    <dbReference type="NCBI Taxonomy" id="2594499"/>
    <lineage>
        <taxon>Eukaryota</taxon>
        <taxon>Viridiplantae</taxon>
        <taxon>Streptophyta</taxon>
        <taxon>Embryophyta</taxon>
        <taxon>Tracheophyta</taxon>
        <taxon>Spermatophyta</taxon>
        <taxon>Magnoliopsida</taxon>
        <taxon>eudicotyledons</taxon>
        <taxon>Gunneridae</taxon>
        <taxon>Pentapetalae</taxon>
        <taxon>rosids</taxon>
        <taxon>fabids</taxon>
        <taxon>Rosales</taxon>
        <taxon>Rhamnaceae</taxon>
        <taxon>rhamnoid group</taxon>
        <taxon>Rhamneae</taxon>
        <taxon>Rhamnella</taxon>
    </lineage>
</organism>
<dbReference type="PROSITE" id="PS00221">
    <property type="entry name" value="MIP"/>
    <property type="match status" value="1"/>
</dbReference>
<accession>A0A8K0HR72</accession>
<comment type="subcellular location">
    <subcellularLocation>
        <location evidence="1">Membrane</location>
        <topology evidence="1">Multi-pass membrane protein</topology>
    </subcellularLocation>
</comment>
<evidence type="ECO:0000313" key="9">
    <source>
        <dbReference type="EMBL" id="KAF3457196.1"/>
    </source>
</evidence>
<feature type="transmembrane region" description="Helical" evidence="8">
    <location>
        <begin position="248"/>
        <end position="269"/>
    </location>
</feature>
<evidence type="ECO:0000313" key="10">
    <source>
        <dbReference type="Proteomes" id="UP000796880"/>
    </source>
</evidence>
<keyword evidence="5 8" id="KW-0472">Membrane</keyword>
<evidence type="ECO:0000256" key="8">
    <source>
        <dbReference type="SAM" id="Phobius"/>
    </source>
</evidence>
<dbReference type="Gene3D" id="1.20.1080.10">
    <property type="entry name" value="Glycerol uptake facilitator protein"/>
    <property type="match status" value="1"/>
</dbReference>
<reference evidence="9" key="1">
    <citation type="submission" date="2020-03" db="EMBL/GenBank/DDBJ databases">
        <title>A high-quality chromosome-level genome assembly of a woody plant with both climbing and erect habits, Rhamnella rubrinervis.</title>
        <authorList>
            <person name="Lu Z."/>
            <person name="Yang Y."/>
            <person name="Zhu X."/>
            <person name="Sun Y."/>
        </authorList>
    </citation>
    <scope>NUCLEOTIDE SEQUENCE</scope>
    <source>
        <strain evidence="9">BYM</strain>
        <tissue evidence="9">Leaf</tissue>
    </source>
</reference>
<dbReference type="PANTHER" id="PTHR45724:SF26">
    <property type="entry name" value="AQUAPORIN NIP7-1-RELATED"/>
    <property type="match status" value="1"/>
</dbReference>
<dbReference type="InterPro" id="IPR000425">
    <property type="entry name" value="MIP"/>
</dbReference>
<keyword evidence="10" id="KW-1185">Reference proteome</keyword>
<evidence type="ECO:0000256" key="6">
    <source>
        <dbReference type="RuleBase" id="RU000477"/>
    </source>
</evidence>
<dbReference type="Pfam" id="PF00230">
    <property type="entry name" value="MIP"/>
    <property type="match status" value="1"/>
</dbReference>
<keyword evidence="4 8" id="KW-1133">Transmembrane helix</keyword>
<feature type="transmembrane region" description="Helical" evidence="8">
    <location>
        <begin position="140"/>
        <end position="160"/>
    </location>
</feature>
<comment type="caution">
    <text evidence="9">The sequence shown here is derived from an EMBL/GenBank/DDBJ whole genome shotgun (WGS) entry which is preliminary data.</text>
</comment>
<evidence type="ECO:0000256" key="7">
    <source>
        <dbReference type="SAM" id="MobiDB-lite"/>
    </source>
</evidence>
<evidence type="ECO:0000256" key="4">
    <source>
        <dbReference type="ARBA" id="ARBA00022989"/>
    </source>
</evidence>
<feature type="transmembrane region" description="Helical" evidence="8">
    <location>
        <begin position="206"/>
        <end position="228"/>
    </location>
</feature>
<evidence type="ECO:0000256" key="1">
    <source>
        <dbReference type="ARBA" id="ARBA00004141"/>
    </source>
</evidence>
<protein>
    <recommendedName>
        <fullName evidence="11">Aquaporin NIP7-1</fullName>
    </recommendedName>
</protein>
<evidence type="ECO:0000256" key="5">
    <source>
        <dbReference type="ARBA" id="ARBA00023136"/>
    </source>
</evidence>
<dbReference type="InterPro" id="IPR022357">
    <property type="entry name" value="MIP_CS"/>
</dbReference>
<evidence type="ECO:0000256" key="2">
    <source>
        <dbReference type="ARBA" id="ARBA00022448"/>
    </source>
</evidence>
<dbReference type="AlphaFoldDB" id="A0A8K0HR72"/>
<dbReference type="OrthoDB" id="3222at2759"/>
<dbReference type="EMBL" id="VOIH02000001">
    <property type="protein sequence ID" value="KAF3457196.1"/>
    <property type="molecule type" value="Genomic_DNA"/>
</dbReference>
<feature type="transmembrane region" description="Helical" evidence="8">
    <location>
        <begin position="102"/>
        <end position="128"/>
    </location>
</feature>
<comment type="similarity">
    <text evidence="6">Belongs to the MIP/aquaporin (TC 1.A.8) family.</text>
</comment>
<dbReference type="InterPro" id="IPR023271">
    <property type="entry name" value="Aquaporin-like"/>
</dbReference>
<evidence type="ECO:0000256" key="3">
    <source>
        <dbReference type="ARBA" id="ARBA00022692"/>
    </source>
</evidence>
<feature type="region of interest" description="Disordered" evidence="7">
    <location>
        <begin position="1"/>
        <end position="41"/>
    </location>
</feature>
<gene>
    <name evidence="9" type="ORF">FNV43_RR01853</name>
</gene>
<feature type="compositionally biased region" description="Polar residues" evidence="7">
    <location>
        <begin position="30"/>
        <end position="41"/>
    </location>
</feature>
<dbReference type="GO" id="GO:0016020">
    <property type="term" value="C:membrane"/>
    <property type="evidence" value="ECO:0007669"/>
    <property type="project" value="UniProtKB-SubCell"/>
</dbReference>
<name>A0A8K0HR72_9ROSA</name>
<evidence type="ECO:0008006" key="11">
    <source>
        <dbReference type="Google" id="ProtNLM"/>
    </source>
</evidence>
<keyword evidence="2 6" id="KW-0813">Transport</keyword>